<protein>
    <recommendedName>
        <fullName evidence="4">Cytochrome c domain-containing protein</fullName>
    </recommendedName>
</protein>
<evidence type="ECO:0000313" key="3">
    <source>
        <dbReference type="Proteomes" id="UP000697998"/>
    </source>
</evidence>
<evidence type="ECO:0008006" key="4">
    <source>
        <dbReference type="Google" id="ProtNLM"/>
    </source>
</evidence>
<proteinExistence type="predicted"/>
<name>A0A935PUZ8_9PROT</name>
<dbReference type="Proteomes" id="UP000697998">
    <property type="component" value="Unassembled WGS sequence"/>
</dbReference>
<feature type="region of interest" description="Disordered" evidence="1">
    <location>
        <begin position="63"/>
        <end position="85"/>
    </location>
</feature>
<accession>A0A935PUZ8</accession>
<evidence type="ECO:0000256" key="1">
    <source>
        <dbReference type="SAM" id="MobiDB-lite"/>
    </source>
</evidence>
<dbReference type="AlphaFoldDB" id="A0A935PUZ8"/>
<evidence type="ECO:0000313" key="2">
    <source>
        <dbReference type="EMBL" id="MBK7673818.1"/>
    </source>
</evidence>
<gene>
    <name evidence="2" type="ORF">IPJ27_03120</name>
</gene>
<sequence length="101" mass="10915">MSPLNDVQGKTGEMDAGATGHVVEDSKFCQLNRAWPLSPSWRGYDVYDPIKVGFVTDTPEAQRIGTRLDTGSKGGGNQGHEFGSQLSAAEKEALVEYLKTL</sequence>
<comment type="caution">
    <text evidence="2">The sequence shown here is derived from an EMBL/GenBank/DDBJ whole genome shotgun (WGS) entry which is preliminary data.</text>
</comment>
<organism evidence="2 3">
    <name type="scientific">Candidatus Accumulibacter proximus</name>
    <dbReference type="NCBI Taxonomy" id="2954385"/>
    <lineage>
        <taxon>Bacteria</taxon>
        <taxon>Pseudomonadati</taxon>
        <taxon>Pseudomonadota</taxon>
        <taxon>Betaproteobacteria</taxon>
        <taxon>Candidatus Accumulibacter</taxon>
    </lineage>
</organism>
<reference evidence="2 3" key="1">
    <citation type="submission" date="2020-10" db="EMBL/GenBank/DDBJ databases">
        <title>Connecting structure to function with the recovery of over 1000 high-quality activated sludge metagenome-assembled genomes encoding full-length rRNA genes using long-read sequencing.</title>
        <authorList>
            <person name="Singleton C.M."/>
            <person name="Petriglieri F."/>
            <person name="Kristensen J.M."/>
            <person name="Kirkegaard R.H."/>
            <person name="Michaelsen T.Y."/>
            <person name="Andersen M.H."/>
            <person name="Karst S.M."/>
            <person name="Dueholm M.S."/>
            <person name="Nielsen P.H."/>
            <person name="Albertsen M."/>
        </authorList>
    </citation>
    <scope>NUCLEOTIDE SEQUENCE [LARGE SCALE GENOMIC DNA]</scope>
    <source>
        <strain evidence="2">EsbW_18-Q3-R4-48_BATAC.285</strain>
    </source>
</reference>
<dbReference type="EMBL" id="JADJMH010000001">
    <property type="protein sequence ID" value="MBK7673818.1"/>
    <property type="molecule type" value="Genomic_DNA"/>
</dbReference>